<proteinExistence type="predicted"/>
<protein>
    <submittedName>
        <fullName evidence="1">Uncharacterized protein</fullName>
    </submittedName>
</protein>
<dbReference type="EMBL" id="KV454012">
    <property type="protein sequence ID" value="ODV96556.1"/>
    <property type="molecule type" value="Genomic_DNA"/>
</dbReference>
<dbReference type="AlphaFoldDB" id="A0A1E4TXT4"/>
<reference evidence="2" key="1">
    <citation type="submission" date="2016-05" db="EMBL/GenBank/DDBJ databases">
        <title>Comparative genomics of biotechnologically important yeasts.</title>
        <authorList>
            <consortium name="DOE Joint Genome Institute"/>
            <person name="Riley R."/>
            <person name="Haridas S."/>
            <person name="Wolfe K.H."/>
            <person name="Lopes M.R."/>
            <person name="Hittinger C.T."/>
            <person name="Goker M."/>
            <person name="Salamov A."/>
            <person name="Wisecaver J."/>
            <person name="Long T.M."/>
            <person name="Aerts A.L."/>
            <person name="Barry K."/>
            <person name="Choi C."/>
            <person name="Clum A."/>
            <person name="Coughlan A.Y."/>
            <person name="Deshpande S."/>
            <person name="Douglass A.P."/>
            <person name="Hanson S.J."/>
            <person name="Klenk H.-P."/>
            <person name="Labutti K."/>
            <person name="Lapidus A."/>
            <person name="Lindquist E."/>
            <person name="Lipzen A."/>
            <person name="Meier-Kolthoff J.P."/>
            <person name="Ohm R.A."/>
            <person name="Otillar R.P."/>
            <person name="Pangilinan J."/>
            <person name="Peng Y."/>
            <person name="Rokas A."/>
            <person name="Rosa C.A."/>
            <person name="Scheuner C."/>
            <person name="Sibirny A.A."/>
            <person name="Slot J.C."/>
            <person name="Stielow J.B."/>
            <person name="Sun H."/>
            <person name="Kurtzman C.P."/>
            <person name="Blackwell M."/>
            <person name="Grigoriev I.V."/>
            <person name="Jeffries T.W."/>
        </authorList>
    </citation>
    <scope>NUCLEOTIDE SEQUENCE [LARGE SCALE GENOMIC DNA]</scope>
    <source>
        <strain evidence="2">NRRL Y-2460</strain>
    </source>
</reference>
<dbReference type="Proteomes" id="UP000094236">
    <property type="component" value="Unassembled WGS sequence"/>
</dbReference>
<dbReference type="OrthoDB" id="3546279at2759"/>
<sequence>MSSVYLWSKYDLNSLKDVRLEDEQLTLCESSGLYFNSCLKLLQSLCMELTNNSHQNMNDNDVGFVAVSRSLEASQRFASQ</sequence>
<evidence type="ECO:0000313" key="2">
    <source>
        <dbReference type="Proteomes" id="UP000094236"/>
    </source>
</evidence>
<name>A0A1E4TXT4_PACTA</name>
<organism evidence="1 2">
    <name type="scientific">Pachysolen tannophilus NRRL Y-2460</name>
    <dbReference type="NCBI Taxonomy" id="669874"/>
    <lineage>
        <taxon>Eukaryota</taxon>
        <taxon>Fungi</taxon>
        <taxon>Dikarya</taxon>
        <taxon>Ascomycota</taxon>
        <taxon>Saccharomycotina</taxon>
        <taxon>Pichiomycetes</taxon>
        <taxon>Pachysolenaceae</taxon>
        <taxon>Pachysolen</taxon>
    </lineage>
</organism>
<evidence type="ECO:0000313" key="1">
    <source>
        <dbReference type="EMBL" id="ODV96556.1"/>
    </source>
</evidence>
<keyword evidence="2" id="KW-1185">Reference proteome</keyword>
<gene>
    <name evidence="1" type="ORF">PACTADRAFT_1145</name>
</gene>
<accession>A0A1E4TXT4</accession>